<evidence type="ECO:0000313" key="2">
    <source>
        <dbReference type="Proteomes" id="UP000635316"/>
    </source>
</evidence>
<dbReference type="EMBL" id="JAENGP010000004">
    <property type="protein sequence ID" value="MBK1780561.1"/>
    <property type="molecule type" value="Genomic_DNA"/>
</dbReference>
<organism evidence="1 2">
    <name type="scientific">Advenella mandrilli</name>
    <dbReference type="NCBI Taxonomy" id="2800330"/>
    <lineage>
        <taxon>Bacteria</taxon>
        <taxon>Pseudomonadati</taxon>
        <taxon>Pseudomonadota</taxon>
        <taxon>Betaproteobacteria</taxon>
        <taxon>Burkholderiales</taxon>
        <taxon>Alcaligenaceae</taxon>
    </lineage>
</organism>
<keyword evidence="2" id="KW-1185">Reference proteome</keyword>
<accession>A0ABS1EAL8</accession>
<dbReference type="Proteomes" id="UP000635316">
    <property type="component" value="Unassembled WGS sequence"/>
</dbReference>
<name>A0ABS1EAL8_9BURK</name>
<sequence length="123" mass="13859">MTEIQHAIFSALTALQVAVYDDVPQGASFPYVIIGEDDSVPFDTDDSTGFDTELTIHIWSRYSGMKEVKDIMSDIYSILNRRELSASGAHVIDCIFQYQDVLLDPDGITRHGIIRFRLTTENI</sequence>
<evidence type="ECO:0000313" key="1">
    <source>
        <dbReference type="EMBL" id="MBK1780561.1"/>
    </source>
</evidence>
<dbReference type="InterPro" id="IPR021508">
    <property type="entry name" value="Gp17-like"/>
</dbReference>
<proteinExistence type="predicted"/>
<gene>
    <name evidence="1" type="ORF">JHL22_04965</name>
</gene>
<dbReference type="Gene3D" id="3.30.2000.30">
    <property type="match status" value="1"/>
</dbReference>
<dbReference type="InterPro" id="IPR053745">
    <property type="entry name" value="Viral_Tail_Comp_sf"/>
</dbReference>
<reference evidence="1 2" key="1">
    <citation type="submission" date="2020-12" db="EMBL/GenBank/DDBJ databases">
        <authorList>
            <person name="Lu T."/>
            <person name="Wang Q."/>
            <person name="Han X."/>
        </authorList>
    </citation>
    <scope>NUCLEOTIDE SEQUENCE [LARGE SCALE GENOMIC DNA]</scope>
    <source>
        <strain evidence="1 2">WQ 585</strain>
    </source>
</reference>
<protein>
    <submittedName>
        <fullName evidence="1">DUF3168 domain-containing protein</fullName>
    </submittedName>
</protein>
<comment type="caution">
    <text evidence="1">The sequence shown here is derived from an EMBL/GenBank/DDBJ whole genome shotgun (WGS) entry which is preliminary data.</text>
</comment>
<dbReference type="Pfam" id="PF11367">
    <property type="entry name" value="Tail_completion_gp17"/>
    <property type="match status" value="1"/>
</dbReference>
<dbReference type="RefSeq" id="WP_200234561.1">
    <property type="nucleotide sequence ID" value="NZ_JAENGP010000004.1"/>
</dbReference>